<keyword evidence="1" id="KW-0812">Transmembrane</keyword>
<dbReference type="AlphaFoldDB" id="A0A9P8CC46"/>
<name>A0A9P8CC46_9HELO</name>
<dbReference type="EMBL" id="MU254183">
    <property type="protein sequence ID" value="KAG9241618.1"/>
    <property type="molecule type" value="Genomic_DNA"/>
</dbReference>
<proteinExistence type="predicted"/>
<dbReference type="Proteomes" id="UP000887226">
    <property type="component" value="Unassembled WGS sequence"/>
</dbReference>
<comment type="caution">
    <text evidence="2">The sequence shown here is derived from an EMBL/GenBank/DDBJ whole genome shotgun (WGS) entry which is preliminary data.</text>
</comment>
<protein>
    <submittedName>
        <fullName evidence="2">Uncharacterized protein</fullName>
    </submittedName>
</protein>
<keyword evidence="3" id="KW-1185">Reference proteome</keyword>
<keyword evidence="1" id="KW-1133">Transmembrane helix</keyword>
<sequence>MPDSFSIDIISRQVLGSQSINQISVAMISYGTTSLSARIISAMAHFHGLKIYSLEVYGPAIIHVVMLIALVGFPFLLPHVLNHILFPQGLEEVRNEDLKDYDFDGYSDMIEKINSGEPADIA</sequence>
<evidence type="ECO:0000313" key="3">
    <source>
        <dbReference type="Proteomes" id="UP000887226"/>
    </source>
</evidence>
<gene>
    <name evidence="2" type="ORF">BJ878DRAFT_557692</name>
</gene>
<reference evidence="2" key="1">
    <citation type="journal article" date="2021" name="IMA Fungus">
        <title>Genomic characterization of three marine fungi, including Emericellopsis atlantica sp. nov. with signatures of a generalist lifestyle and marine biomass degradation.</title>
        <authorList>
            <person name="Hagestad O.C."/>
            <person name="Hou L."/>
            <person name="Andersen J.H."/>
            <person name="Hansen E.H."/>
            <person name="Altermark B."/>
            <person name="Li C."/>
            <person name="Kuhnert E."/>
            <person name="Cox R.J."/>
            <person name="Crous P.W."/>
            <person name="Spatafora J.W."/>
            <person name="Lail K."/>
            <person name="Amirebrahimi M."/>
            <person name="Lipzen A."/>
            <person name="Pangilinan J."/>
            <person name="Andreopoulos W."/>
            <person name="Hayes R.D."/>
            <person name="Ng V."/>
            <person name="Grigoriev I.V."/>
            <person name="Jackson S.A."/>
            <person name="Sutton T.D.S."/>
            <person name="Dobson A.D.W."/>
            <person name="Rama T."/>
        </authorList>
    </citation>
    <scope>NUCLEOTIDE SEQUENCE</scope>
    <source>
        <strain evidence="2">TRa3180A</strain>
    </source>
</reference>
<evidence type="ECO:0000313" key="2">
    <source>
        <dbReference type="EMBL" id="KAG9241618.1"/>
    </source>
</evidence>
<accession>A0A9P8CC46</accession>
<organism evidence="2 3">
    <name type="scientific">Calycina marina</name>
    <dbReference type="NCBI Taxonomy" id="1763456"/>
    <lineage>
        <taxon>Eukaryota</taxon>
        <taxon>Fungi</taxon>
        <taxon>Dikarya</taxon>
        <taxon>Ascomycota</taxon>
        <taxon>Pezizomycotina</taxon>
        <taxon>Leotiomycetes</taxon>
        <taxon>Helotiales</taxon>
        <taxon>Pezizellaceae</taxon>
        <taxon>Calycina</taxon>
    </lineage>
</organism>
<keyword evidence="1" id="KW-0472">Membrane</keyword>
<evidence type="ECO:0000256" key="1">
    <source>
        <dbReference type="SAM" id="Phobius"/>
    </source>
</evidence>
<feature type="transmembrane region" description="Helical" evidence="1">
    <location>
        <begin position="56"/>
        <end position="77"/>
    </location>
</feature>